<keyword evidence="1" id="KW-0472">Membrane</keyword>
<evidence type="ECO:0000313" key="2">
    <source>
        <dbReference type="EMBL" id="MCG2587416.1"/>
    </source>
</evidence>
<protein>
    <submittedName>
        <fullName evidence="2">Uncharacterized protein</fullName>
    </submittedName>
</protein>
<sequence length="207" mass="23035">MSDEPFTAESLNDEIALNTQWSPLKPGGTNTTDFKFSKISSRRVEFKASPKLYIAAVVFIILGSAAIIKFSMEPSGSLLFYGGVGLGIILILNGIYKFFDIGNPPVFDLDEGYFWKDQKKPDKDKKVSATQCRIDNIHAIQLIQERIQSGGSSGSSSYYSFEMNLVLENGNRLNVVDHGTLSRIRKNADQLSNFLDVPVWDAINRKS</sequence>
<gene>
    <name evidence="2" type="ORF">L6773_02480</name>
</gene>
<reference evidence="2" key="1">
    <citation type="submission" date="2022-01" db="EMBL/GenBank/DDBJ databases">
        <authorList>
            <person name="Wang Y."/>
        </authorList>
    </citation>
    <scope>NUCLEOTIDE SEQUENCE</scope>
    <source>
        <strain evidence="2">WB101</strain>
    </source>
</reference>
<reference evidence="2" key="2">
    <citation type="submission" date="2024-05" db="EMBL/GenBank/DDBJ databases">
        <title>Rhodohalobacter halophilus gen. nov., sp. nov., a moderately halophilic member of the family Balneolaceae.</title>
        <authorList>
            <person name="Xia J."/>
        </authorList>
    </citation>
    <scope>NUCLEOTIDE SEQUENCE</scope>
    <source>
        <strain evidence="2">WB101</strain>
    </source>
</reference>
<dbReference type="RefSeq" id="WP_237852260.1">
    <property type="nucleotide sequence ID" value="NZ_JAKLWS010000002.1"/>
</dbReference>
<dbReference type="EMBL" id="JAKLWS010000002">
    <property type="protein sequence ID" value="MCG2587416.1"/>
    <property type="molecule type" value="Genomic_DNA"/>
</dbReference>
<accession>A0ABS9K998</accession>
<organism evidence="2 3">
    <name type="scientific">Rhodohalobacter sulfatireducens</name>
    <dbReference type="NCBI Taxonomy" id="2911366"/>
    <lineage>
        <taxon>Bacteria</taxon>
        <taxon>Pseudomonadati</taxon>
        <taxon>Balneolota</taxon>
        <taxon>Balneolia</taxon>
        <taxon>Balneolales</taxon>
        <taxon>Balneolaceae</taxon>
        <taxon>Rhodohalobacter</taxon>
    </lineage>
</organism>
<feature type="transmembrane region" description="Helical" evidence="1">
    <location>
        <begin position="78"/>
        <end position="96"/>
    </location>
</feature>
<comment type="caution">
    <text evidence="2">The sequence shown here is derived from an EMBL/GenBank/DDBJ whole genome shotgun (WGS) entry which is preliminary data.</text>
</comment>
<keyword evidence="1" id="KW-1133">Transmembrane helix</keyword>
<evidence type="ECO:0000256" key="1">
    <source>
        <dbReference type="SAM" id="Phobius"/>
    </source>
</evidence>
<name>A0ABS9K998_9BACT</name>
<proteinExistence type="predicted"/>
<feature type="transmembrane region" description="Helical" evidence="1">
    <location>
        <begin position="52"/>
        <end position="72"/>
    </location>
</feature>
<keyword evidence="3" id="KW-1185">Reference proteome</keyword>
<keyword evidence="1" id="KW-0812">Transmembrane</keyword>
<dbReference type="Proteomes" id="UP001165366">
    <property type="component" value="Unassembled WGS sequence"/>
</dbReference>
<evidence type="ECO:0000313" key="3">
    <source>
        <dbReference type="Proteomes" id="UP001165366"/>
    </source>
</evidence>